<dbReference type="AlphaFoldDB" id="A0A4U6X262"/>
<proteinExistence type="predicted"/>
<comment type="caution">
    <text evidence="1">The sequence shown here is derived from an EMBL/GenBank/DDBJ whole genome shotgun (WGS) entry which is preliminary data.</text>
</comment>
<accession>A0A4U6X262</accession>
<dbReference type="EMBL" id="PJEX01000540">
    <property type="protein sequence ID" value="TKW49458.1"/>
    <property type="molecule type" value="Genomic_DNA"/>
</dbReference>
<sequence>MVVVVPVGILSWRTVCALSVAWIVYQVVRMLYNVSPLGSIVRINPGELHCNDPNFGDDIYYAINRRKRNRHAHQLKNLRAPHRSPAPSTTTSTAGAAAAMDKFFSRLQMLKFESKVHALAQRLCDKLDYLLNDCN</sequence>
<dbReference type="STRING" id="1306861.A0A4U6X262"/>
<dbReference type="Proteomes" id="UP000310108">
    <property type="component" value="Unassembled WGS sequence"/>
</dbReference>
<keyword evidence="2" id="KW-1185">Reference proteome</keyword>
<evidence type="ECO:0000313" key="2">
    <source>
        <dbReference type="Proteomes" id="UP000310108"/>
    </source>
</evidence>
<evidence type="ECO:0000313" key="1">
    <source>
        <dbReference type="EMBL" id="TKW49458.1"/>
    </source>
</evidence>
<name>A0A4U6X262_9PEZI</name>
<reference evidence="1 2" key="1">
    <citation type="journal article" date="2019" name="PLoS ONE">
        <title>Comparative genome analysis indicates high evolutionary potential of pathogenicity genes in Colletotrichum tanaceti.</title>
        <authorList>
            <person name="Lelwala R.V."/>
            <person name="Korhonen P.K."/>
            <person name="Young N.D."/>
            <person name="Scott J.B."/>
            <person name="Ades P.A."/>
            <person name="Gasser R.B."/>
            <person name="Taylor P.W.J."/>
        </authorList>
    </citation>
    <scope>NUCLEOTIDE SEQUENCE [LARGE SCALE GENOMIC DNA]</scope>
    <source>
        <strain evidence="1">BRIP57314</strain>
    </source>
</reference>
<gene>
    <name evidence="1" type="ORF">CTA1_2790</name>
</gene>
<organism evidence="1 2">
    <name type="scientific">Colletotrichum tanaceti</name>
    <dbReference type="NCBI Taxonomy" id="1306861"/>
    <lineage>
        <taxon>Eukaryota</taxon>
        <taxon>Fungi</taxon>
        <taxon>Dikarya</taxon>
        <taxon>Ascomycota</taxon>
        <taxon>Pezizomycotina</taxon>
        <taxon>Sordariomycetes</taxon>
        <taxon>Hypocreomycetidae</taxon>
        <taxon>Glomerellales</taxon>
        <taxon>Glomerellaceae</taxon>
        <taxon>Colletotrichum</taxon>
        <taxon>Colletotrichum destructivum species complex</taxon>
    </lineage>
</organism>
<protein>
    <submittedName>
        <fullName evidence="1">Uncharacterized protein</fullName>
    </submittedName>
</protein>